<dbReference type="OrthoDB" id="18574at2759"/>
<evidence type="ECO:0000256" key="1">
    <source>
        <dbReference type="ARBA" id="ARBA00004141"/>
    </source>
</evidence>
<dbReference type="InterPro" id="IPR018108">
    <property type="entry name" value="MCP_transmembrane"/>
</dbReference>
<proteinExistence type="inferred from homology"/>
<dbReference type="GO" id="GO:0015217">
    <property type="term" value="F:ADP transmembrane transporter activity"/>
    <property type="evidence" value="ECO:0007669"/>
    <property type="project" value="TreeGrafter"/>
</dbReference>
<reference evidence="13 14" key="1">
    <citation type="submission" date="2015-07" db="EMBL/GenBank/DDBJ databases">
        <title>The genome of the fungus Escovopsis weberi, a specialized disease agent of ant agriculture.</title>
        <authorList>
            <person name="de Man T.J."/>
            <person name="Stajich J.E."/>
            <person name="Kubicek C.P."/>
            <person name="Chenthamara K."/>
            <person name="Atanasova L."/>
            <person name="Druzhinina I.S."/>
            <person name="Birnbaum S."/>
            <person name="Barribeau S.M."/>
            <person name="Teiling C."/>
            <person name="Suen G."/>
            <person name="Currie C."/>
            <person name="Gerardo N.M."/>
        </authorList>
    </citation>
    <scope>NUCLEOTIDE SEQUENCE [LARGE SCALE GENOMIC DNA]</scope>
</reference>
<dbReference type="Proteomes" id="UP000053831">
    <property type="component" value="Unassembled WGS sequence"/>
</dbReference>
<protein>
    <submittedName>
        <fullName evidence="13">Peroxisomal adenine nucleotide carrier 2</fullName>
    </submittedName>
</protein>
<accession>A0A0M8N1E0</accession>
<keyword evidence="6" id="KW-0496">Mitochondrion</keyword>
<keyword evidence="8 9" id="KW-0472">Membrane</keyword>
<feature type="transmembrane region" description="Helical" evidence="12">
    <location>
        <begin position="103"/>
        <end position="120"/>
    </location>
</feature>
<keyword evidence="3 10" id="KW-0813">Transport</keyword>
<evidence type="ECO:0000256" key="11">
    <source>
        <dbReference type="SAM" id="MobiDB-lite"/>
    </source>
</evidence>
<dbReference type="Pfam" id="PF00153">
    <property type="entry name" value="Mito_carr"/>
    <property type="match status" value="3"/>
</dbReference>
<organism evidence="13 14">
    <name type="scientific">Escovopsis weberi</name>
    <dbReference type="NCBI Taxonomy" id="150374"/>
    <lineage>
        <taxon>Eukaryota</taxon>
        <taxon>Fungi</taxon>
        <taxon>Dikarya</taxon>
        <taxon>Ascomycota</taxon>
        <taxon>Pezizomycotina</taxon>
        <taxon>Sordariomycetes</taxon>
        <taxon>Hypocreomycetidae</taxon>
        <taxon>Hypocreales</taxon>
        <taxon>Hypocreaceae</taxon>
        <taxon>Escovopsis</taxon>
    </lineage>
</organism>
<evidence type="ECO:0000256" key="9">
    <source>
        <dbReference type="PROSITE-ProRule" id="PRU00282"/>
    </source>
</evidence>
<feature type="transmembrane region" description="Helical" evidence="12">
    <location>
        <begin position="224"/>
        <end position="245"/>
    </location>
</feature>
<keyword evidence="4 9" id="KW-0812">Transmembrane</keyword>
<dbReference type="Gene3D" id="1.50.40.10">
    <property type="entry name" value="Mitochondrial carrier domain"/>
    <property type="match status" value="1"/>
</dbReference>
<feature type="region of interest" description="Disordered" evidence="11">
    <location>
        <begin position="41"/>
        <end position="70"/>
    </location>
</feature>
<evidence type="ECO:0000256" key="4">
    <source>
        <dbReference type="ARBA" id="ARBA00022692"/>
    </source>
</evidence>
<evidence type="ECO:0000256" key="6">
    <source>
        <dbReference type="ARBA" id="ARBA00022792"/>
    </source>
</evidence>
<dbReference type="InterPro" id="IPR052217">
    <property type="entry name" value="Mito/Peroxisomal_Carrier"/>
</dbReference>
<evidence type="ECO:0000256" key="12">
    <source>
        <dbReference type="SAM" id="Phobius"/>
    </source>
</evidence>
<comment type="caution">
    <text evidence="13">The sequence shown here is derived from an EMBL/GenBank/DDBJ whole genome shotgun (WGS) entry which is preliminary data.</text>
</comment>
<keyword evidence="5" id="KW-0677">Repeat</keyword>
<feature type="repeat" description="Solcar" evidence="9">
    <location>
        <begin position="7"/>
        <end position="123"/>
    </location>
</feature>
<evidence type="ECO:0000256" key="10">
    <source>
        <dbReference type="RuleBase" id="RU000488"/>
    </source>
</evidence>
<dbReference type="PANTHER" id="PTHR45939">
    <property type="entry name" value="PEROXISOMAL MEMBRANE PROTEIN PMP34-RELATED"/>
    <property type="match status" value="1"/>
</dbReference>
<evidence type="ECO:0000256" key="5">
    <source>
        <dbReference type="ARBA" id="ARBA00022737"/>
    </source>
</evidence>
<dbReference type="InterPro" id="IPR023395">
    <property type="entry name" value="MCP_dom_sf"/>
</dbReference>
<evidence type="ECO:0000256" key="8">
    <source>
        <dbReference type="ARBA" id="ARBA00023136"/>
    </source>
</evidence>
<dbReference type="GO" id="GO:0016020">
    <property type="term" value="C:membrane"/>
    <property type="evidence" value="ECO:0007669"/>
    <property type="project" value="UniProtKB-SubCell"/>
</dbReference>
<feature type="transmembrane region" description="Helical" evidence="12">
    <location>
        <begin position="184"/>
        <end position="204"/>
    </location>
</feature>
<evidence type="ECO:0000256" key="2">
    <source>
        <dbReference type="ARBA" id="ARBA00006375"/>
    </source>
</evidence>
<keyword evidence="14" id="KW-1185">Reference proteome</keyword>
<dbReference type="PROSITE" id="PS50920">
    <property type="entry name" value="SOLCAR"/>
    <property type="match status" value="2"/>
</dbReference>
<feature type="compositionally biased region" description="Low complexity" evidence="11">
    <location>
        <begin position="46"/>
        <end position="63"/>
    </location>
</feature>
<feature type="repeat" description="Solcar" evidence="9">
    <location>
        <begin position="129"/>
        <end position="211"/>
    </location>
</feature>
<dbReference type="STRING" id="150374.A0A0M8N1E0"/>
<gene>
    <name evidence="13" type="ORF">ESCO_001099</name>
</gene>
<name>A0A0M8N1E0_ESCWE</name>
<evidence type="ECO:0000313" key="13">
    <source>
        <dbReference type="EMBL" id="KOS18574.1"/>
    </source>
</evidence>
<sequence length="381" mass="40775">MAPAPALVAIGHATSGCIGTAISTAALAPLDLVTTRLKAQQHLRRGSSSSSSCSSSSRGSTPGSPGGGGGAAPRYDGILDAFRAIMANEGGVSALYSGLGSDVAKSIIDSFLFFGFYNYLTRRRRSRRPGVAQELATGAFAGACARALTTPLSNAVTRKQVLGGGESLWATFASIVRESGVRGLWSGYSATVVLSLNPGITFLINGRLASRILPALEEEDVPIAWVAFLLAATSKAAAVALTYPFQAAKTRLQMPPADVSQTLPRAVSDLEKGQGRGADGVADVADVKDVDNDDREKEERKRRSRLARVWNMTIFSVVYQIMRSEGVATLYGGLRGELLKSFFAHGLTMLTKGLIHRWVIRCWYFLVPYLREMRRMRAAPK</sequence>
<evidence type="ECO:0000313" key="14">
    <source>
        <dbReference type="Proteomes" id="UP000053831"/>
    </source>
</evidence>
<dbReference type="PANTHER" id="PTHR45939:SF2">
    <property type="entry name" value="CARRIER PROTEIN, PUTATIVE (AFU_ORTHOLOGUE AFUA_2G13870)-RELATED"/>
    <property type="match status" value="1"/>
</dbReference>
<comment type="subcellular location">
    <subcellularLocation>
        <location evidence="1">Membrane</location>
        <topology evidence="1">Multi-pass membrane protein</topology>
    </subcellularLocation>
</comment>
<evidence type="ECO:0000256" key="7">
    <source>
        <dbReference type="ARBA" id="ARBA00022989"/>
    </source>
</evidence>
<dbReference type="AlphaFoldDB" id="A0A0M8N1E0"/>
<comment type="similarity">
    <text evidence="2 10">Belongs to the mitochondrial carrier (TC 2.A.29) family.</text>
</comment>
<dbReference type="EMBL" id="LGSR01000020">
    <property type="protein sequence ID" value="KOS18574.1"/>
    <property type="molecule type" value="Genomic_DNA"/>
</dbReference>
<keyword evidence="6" id="KW-0999">Mitochondrion inner membrane</keyword>
<keyword evidence="7 12" id="KW-1133">Transmembrane helix</keyword>
<dbReference type="SUPFAM" id="SSF103506">
    <property type="entry name" value="Mitochondrial carrier"/>
    <property type="match status" value="1"/>
</dbReference>
<evidence type="ECO:0000256" key="3">
    <source>
        <dbReference type="ARBA" id="ARBA00022448"/>
    </source>
</evidence>